<evidence type="ECO:0000313" key="2">
    <source>
        <dbReference type="Proteomes" id="UP000190274"/>
    </source>
</evidence>
<dbReference type="Gene3D" id="2.130.10.30">
    <property type="entry name" value="Regulator of chromosome condensation 1/beta-lactamase-inhibitor protein II"/>
    <property type="match status" value="1"/>
</dbReference>
<name>A0A1G4JKF0_9SACH</name>
<dbReference type="STRING" id="1266660.A0A1G4JKF0"/>
<keyword evidence="2" id="KW-1185">Reference proteome</keyword>
<dbReference type="EMBL" id="LT598458">
    <property type="protein sequence ID" value="SCU90940.1"/>
    <property type="molecule type" value="Genomic_DNA"/>
</dbReference>
<dbReference type="SUPFAM" id="SSF50985">
    <property type="entry name" value="RCC1/BLIP-II"/>
    <property type="match status" value="1"/>
</dbReference>
<dbReference type="PANTHER" id="PTHR45982">
    <property type="entry name" value="REGULATOR OF CHROMOSOME CONDENSATION"/>
    <property type="match status" value="1"/>
</dbReference>
<reference evidence="1 2" key="1">
    <citation type="submission" date="2016-03" db="EMBL/GenBank/DDBJ databases">
        <authorList>
            <person name="Devillers H."/>
        </authorList>
    </citation>
    <scope>NUCLEOTIDE SEQUENCE [LARGE SCALE GENOMIC DNA]</scope>
    <source>
        <strain evidence="1">CBS 10888</strain>
    </source>
</reference>
<dbReference type="InterPro" id="IPR009091">
    <property type="entry name" value="RCC1/BLIP-II"/>
</dbReference>
<accession>A0A1G4JKF0</accession>
<sequence length="337" mass="36656">MVVVSLGLGHDNDMLVPQTTFKSSIKIVKIEGGGNFTVLLLENGWLYLAGDLPLELECNGDKKTWRRVPGLYRDVACGWSHIVAITVENFVVTGGVGERGELGQGSKKESPFLNPIMQIRHPLKSQVLACFYNTYVLDGGQLLGCGSNTKCQIREPKERIIDSLVNVCEASVSQACAGKNYVFYQKADGHIRLKGSISNSETHLPPMDQFSAFECRSMWTSLLTFNANQKFQFYGQANQKQDAIIGFSCNGPVTAWSTGSEHGIVCIGGKQVFCWGWGEHGNCGSLPTSPTPDGVNDRSNINSGVNLAYKVDSTDVAIYTCFGGCATSWICVERLGS</sequence>
<dbReference type="AlphaFoldDB" id="A0A1G4JKF0"/>
<dbReference type="PANTHER" id="PTHR45982:SF1">
    <property type="entry name" value="REGULATOR OF CHROMOSOME CONDENSATION"/>
    <property type="match status" value="1"/>
</dbReference>
<gene>
    <name evidence="1" type="ORF">LADA_0F07206G</name>
</gene>
<dbReference type="Proteomes" id="UP000190274">
    <property type="component" value="Chromosome F"/>
</dbReference>
<dbReference type="InterPro" id="IPR051553">
    <property type="entry name" value="Ran_GTPase-activating"/>
</dbReference>
<organism evidence="1 2">
    <name type="scientific">Lachancea dasiensis</name>
    <dbReference type="NCBI Taxonomy" id="1072105"/>
    <lineage>
        <taxon>Eukaryota</taxon>
        <taxon>Fungi</taxon>
        <taxon>Dikarya</taxon>
        <taxon>Ascomycota</taxon>
        <taxon>Saccharomycotina</taxon>
        <taxon>Saccharomycetes</taxon>
        <taxon>Saccharomycetales</taxon>
        <taxon>Saccharomycetaceae</taxon>
        <taxon>Lachancea</taxon>
    </lineage>
</organism>
<proteinExistence type="predicted"/>
<evidence type="ECO:0000313" key="1">
    <source>
        <dbReference type="EMBL" id="SCU90940.1"/>
    </source>
</evidence>
<dbReference type="OrthoDB" id="5370059at2759"/>
<protein>
    <submittedName>
        <fullName evidence="1">LADA_0F07206g1_1</fullName>
    </submittedName>
</protein>